<reference evidence="1 2" key="1">
    <citation type="submission" date="2021-06" db="EMBL/GenBank/DDBJ databases">
        <title>Caerostris darwini draft genome.</title>
        <authorList>
            <person name="Kono N."/>
            <person name="Arakawa K."/>
        </authorList>
    </citation>
    <scope>NUCLEOTIDE SEQUENCE [LARGE SCALE GENOMIC DNA]</scope>
</reference>
<dbReference type="AlphaFoldDB" id="A0AAV4S1A1"/>
<dbReference type="EMBL" id="BPLQ01007110">
    <property type="protein sequence ID" value="GIY27943.1"/>
    <property type="molecule type" value="Genomic_DNA"/>
</dbReference>
<dbReference type="Proteomes" id="UP001054837">
    <property type="component" value="Unassembled WGS sequence"/>
</dbReference>
<proteinExistence type="predicted"/>
<protein>
    <submittedName>
        <fullName evidence="1">Uncharacterized protein</fullName>
    </submittedName>
</protein>
<keyword evidence="2" id="KW-1185">Reference proteome</keyword>
<organism evidence="1 2">
    <name type="scientific">Caerostris darwini</name>
    <dbReference type="NCBI Taxonomy" id="1538125"/>
    <lineage>
        <taxon>Eukaryota</taxon>
        <taxon>Metazoa</taxon>
        <taxon>Ecdysozoa</taxon>
        <taxon>Arthropoda</taxon>
        <taxon>Chelicerata</taxon>
        <taxon>Arachnida</taxon>
        <taxon>Araneae</taxon>
        <taxon>Araneomorphae</taxon>
        <taxon>Entelegynae</taxon>
        <taxon>Araneoidea</taxon>
        <taxon>Araneidae</taxon>
        <taxon>Caerostris</taxon>
    </lineage>
</organism>
<gene>
    <name evidence="1" type="ORF">CDAR_202931</name>
</gene>
<evidence type="ECO:0000313" key="2">
    <source>
        <dbReference type="Proteomes" id="UP001054837"/>
    </source>
</evidence>
<comment type="caution">
    <text evidence="1">The sequence shown here is derived from an EMBL/GenBank/DDBJ whole genome shotgun (WGS) entry which is preliminary data.</text>
</comment>
<evidence type="ECO:0000313" key="1">
    <source>
        <dbReference type="EMBL" id="GIY27943.1"/>
    </source>
</evidence>
<accession>A0AAV4S1A1</accession>
<sequence>IRERLSFNIRKEVSGVQDGISDLEINILRMAHHTQRIFEFGTGQNKQIFQR</sequence>
<name>A0AAV4S1A1_9ARAC</name>
<feature type="non-terminal residue" evidence="1">
    <location>
        <position position="1"/>
    </location>
</feature>
<feature type="non-terminal residue" evidence="1">
    <location>
        <position position="51"/>
    </location>
</feature>